<evidence type="ECO:0000256" key="1">
    <source>
        <dbReference type="ARBA" id="ARBA00003761"/>
    </source>
</evidence>
<dbReference type="GO" id="GO:0006633">
    <property type="term" value="P:fatty acid biosynthetic process"/>
    <property type="evidence" value="ECO:0007669"/>
    <property type="project" value="UniProtKB-KW"/>
</dbReference>
<comment type="function">
    <text evidence="1 4">This protein is a component of the acetyl coenzyme A carboxylase complex; first, biotin carboxylase catalyzes the carboxylation of the carrier protein and then the transcarboxylase transfers the carboxyl group to form malonyl-CoA.</text>
</comment>
<reference evidence="6" key="1">
    <citation type="submission" date="2023-03" db="EMBL/GenBank/DDBJ databases">
        <title>Andean soil-derived lignocellulolytic bacterial consortium as a source of novel taxa and putative plastic-active enzymes.</title>
        <authorList>
            <person name="Diaz-Garcia L."/>
            <person name="Chuvochina M."/>
            <person name="Feuerriegel G."/>
            <person name="Bunk B."/>
            <person name="Sproer C."/>
            <person name="Streit W.R."/>
            <person name="Rodriguez L.M."/>
            <person name="Overmann J."/>
            <person name="Jimenez D.J."/>
        </authorList>
    </citation>
    <scope>NUCLEOTIDE SEQUENCE</scope>
    <source>
        <strain evidence="6">MAG 876</strain>
    </source>
</reference>
<dbReference type="PROSITE" id="PS50968">
    <property type="entry name" value="BIOTINYL_LIPOYL"/>
    <property type="match status" value="1"/>
</dbReference>
<dbReference type="InterPro" id="IPR050709">
    <property type="entry name" value="Biotin_Carboxyl_Carrier/Decarb"/>
</dbReference>
<evidence type="ECO:0000259" key="5">
    <source>
        <dbReference type="PROSITE" id="PS50968"/>
    </source>
</evidence>
<proteinExistence type="predicted"/>
<keyword evidence="4" id="KW-0276">Fatty acid metabolism</keyword>
<dbReference type="InterPro" id="IPR011053">
    <property type="entry name" value="Single_hybrid_motif"/>
</dbReference>
<dbReference type="Pfam" id="PF00364">
    <property type="entry name" value="Biotin_lipoyl"/>
    <property type="match status" value="1"/>
</dbReference>
<dbReference type="EMBL" id="CP119325">
    <property type="protein sequence ID" value="WEK32797.1"/>
    <property type="molecule type" value="Genomic_DNA"/>
</dbReference>
<evidence type="ECO:0000313" key="7">
    <source>
        <dbReference type="Proteomes" id="UP001216329"/>
    </source>
</evidence>
<dbReference type="PRINTS" id="PR01071">
    <property type="entry name" value="ACOABIOTINCC"/>
</dbReference>
<organism evidence="6 7">
    <name type="scientific">Candidatus Pseudomonas phytovorans</name>
    <dbReference type="NCBI Taxonomy" id="3121377"/>
    <lineage>
        <taxon>Bacteria</taxon>
        <taxon>Pseudomonadati</taxon>
        <taxon>Pseudomonadota</taxon>
        <taxon>Gammaproteobacteria</taxon>
        <taxon>Pseudomonadales</taxon>
        <taxon>Pseudomonadaceae</taxon>
        <taxon>Pseudomonas</taxon>
    </lineage>
</organism>
<dbReference type="InterPro" id="IPR000089">
    <property type="entry name" value="Biotin_lipoyl"/>
</dbReference>
<gene>
    <name evidence="6" type="ORF">P0Y58_11575</name>
</gene>
<dbReference type="GO" id="GO:0009317">
    <property type="term" value="C:acetyl-CoA carboxylase complex"/>
    <property type="evidence" value="ECO:0007669"/>
    <property type="project" value="InterPro"/>
</dbReference>
<comment type="pathway">
    <text evidence="4">Lipid metabolism; fatty acid biosynthesis.</text>
</comment>
<accession>A0AAJ6BE30</accession>
<protein>
    <recommendedName>
        <fullName evidence="2 4">Biotin carboxyl carrier protein of acetyl-CoA carboxylase</fullName>
    </recommendedName>
</protein>
<evidence type="ECO:0000256" key="2">
    <source>
        <dbReference type="ARBA" id="ARBA00017562"/>
    </source>
</evidence>
<keyword evidence="4" id="KW-0275">Fatty acid biosynthesis</keyword>
<evidence type="ECO:0000256" key="3">
    <source>
        <dbReference type="ARBA" id="ARBA00023267"/>
    </source>
</evidence>
<dbReference type="SUPFAM" id="SSF51230">
    <property type="entry name" value="Single hybrid motif"/>
    <property type="match status" value="1"/>
</dbReference>
<sequence>MEQQRIKSLIDLLQASDLSELTLSEAGCTLTLARQAELPQRSPSPVLAGPDLAATLTLAEPPAPAAALSQDIPSPLYGILHLTPAPGEAPFVTVGQRVEAGAVLCIVEAMKMFHQVQAPHAGVVEALLAEAGSEVDAGQPVVRIGG</sequence>
<dbReference type="GO" id="GO:0003989">
    <property type="term" value="F:acetyl-CoA carboxylase activity"/>
    <property type="evidence" value="ECO:0007669"/>
    <property type="project" value="InterPro"/>
</dbReference>
<keyword evidence="4" id="KW-0443">Lipid metabolism</keyword>
<evidence type="ECO:0000313" key="6">
    <source>
        <dbReference type="EMBL" id="WEK32797.1"/>
    </source>
</evidence>
<dbReference type="CDD" id="cd06850">
    <property type="entry name" value="biotinyl_domain"/>
    <property type="match status" value="1"/>
</dbReference>
<feature type="domain" description="Lipoyl-binding" evidence="5">
    <location>
        <begin position="69"/>
        <end position="145"/>
    </location>
</feature>
<dbReference type="InterPro" id="IPR001249">
    <property type="entry name" value="AcCoA_biotinCC"/>
</dbReference>
<dbReference type="Gene3D" id="2.40.50.100">
    <property type="match status" value="1"/>
</dbReference>
<name>A0AAJ6BE30_9PSED</name>
<dbReference type="PANTHER" id="PTHR45266:SF3">
    <property type="entry name" value="OXALOACETATE DECARBOXYLASE ALPHA CHAIN"/>
    <property type="match status" value="1"/>
</dbReference>
<dbReference type="Proteomes" id="UP001216329">
    <property type="component" value="Chromosome"/>
</dbReference>
<dbReference type="AlphaFoldDB" id="A0AAJ6BE30"/>
<keyword evidence="4" id="KW-0444">Lipid biosynthesis</keyword>
<evidence type="ECO:0000256" key="4">
    <source>
        <dbReference type="RuleBase" id="RU364072"/>
    </source>
</evidence>
<dbReference type="PANTHER" id="PTHR45266">
    <property type="entry name" value="OXALOACETATE DECARBOXYLASE ALPHA CHAIN"/>
    <property type="match status" value="1"/>
</dbReference>
<keyword evidence="3 4" id="KW-0092">Biotin</keyword>